<evidence type="ECO:0000256" key="2">
    <source>
        <dbReference type="ARBA" id="ARBA00022679"/>
    </source>
</evidence>
<dbReference type="PANTHER" id="PTHR43085">
    <property type="entry name" value="HEXOKINASE FAMILY MEMBER"/>
    <property type="match status" value="1"/>
</dbReference>
<dbReference type="SUPFAM" id="SSF53613">
    <property type="entry name" value="Ribokinase-like"/>
    <property type="match status" value="1"/>
</dbReference>
<proteinExistence type="inferred from homology"/>
<dbReference type="GO" id="GO:0005524">
    <property type="term" value="F:ATP binding"/>
    <property type="evidence" value="ECO:0007669"/>
    <property type="project" value="UniProtKB-KW"/>
</dbReference>
<evidence type="ECO:0000313" key="8">
    <source>
        <dbReference type="Proteomes" id="UP000319756"/>
    </source>
</evidence>
<keyword evidence="5" id="KW-0067">ATP-binding</keyword>
<dbReference type="InterPro" id="IPR050306">
    <property type="entry name" value="PfkB_Carbo_kinase"/>
</dbReference>
<evidence type="ECO:0000256" key="3">
    <source>
        <dbReference type="ARBA" id="ARBA00022741"/>
    </source>
</evidence>
<dbReference type="InterPro" id="IPR011611">
    <property type="entry name" value="PfkB_dom"/>
</dbReference>
<dbReference type="Gene3D" id="3.40.1190.20">
    <property type="match status" value="1"/>
</dbReference>
<gene>
    <name evidence="7" type="ORF">EPH95_09730</name>
</gene>
<evidence type="ECO:0000313" key="7">
    <source>
        <dbReference type="EMBL" id="QDI91427.1"/>
    </source>
</evidence>
<evidence type="ECO:0000256" key="5">
    <source>
        <dbReference type="ARBA" id="ARBA00022840"/>
    </source>
</evidence>
<keyword evidence="3" id="KW-0547">Nucleotide-binding</keyword>
<dbReference type="PANTHER" id="PTHR43085:SF1">
    <property type="entry name" value="PSEUDOURIDINE KINASE-RELATED"/>
    <property type="match status" value="1"/>
</dbReference>
<evidence type="ECO:0000256" key="4">
    <source>
        <dbReference type="ARBA" id="ARBA00022777"/>
    </source>
</evidence>
<dbReference type="Proteomes" id="UP000319756">
    <property type="component" value="Chromosome"/>
</dbReference>
<evidence type="ECO:0000256" key="1">
    <source>
        <dbReference type="ARBA" id="ARBA00010688"/>
    </source>
</evidence>
<keyword evidence="4 7" id="KW-0418">Kinase</keyword>
<dbReference type="InterPro" id="IPR029056">
    <property type="entry name" value="Ribokinase-like"/>
</dbReference>
<evidence type="ECO:0000259" key="6">
    <source>
        <dbReference type="Pfam" id="PF00294"/>
    </source>
</evidence>
<feature type="domain" description="Carbohydrate kinase PfkB" evidence="6">
    <location>
        <begin position="1"/>
        <end position="258"/>
    </location>
</feature>
<dbReference type="GO" id="GO:0016301">
    <property type="term" value="F:kinase activity"/>
    <property type="evidence" value="ECO:0007669"/>
    <property type="project" value="UniProtKB-KW"/>
</dbReference>
<accession>A0A514LHV6</accession>
<keyword evidence="8" id="KW-1185">Reference proteome</keyword>
<name>A0A514LHV6_9BACI</name>
<protein>
    <submittedName>
        <fullName evidence="7">Carbohydrate kinase</fullName>
    </submittedName>
</protein>
<dbReference type="EMBL" id="CP035485">
    <property type="protein sequence ID" value="QDI91427.1"/>
    <property type="molecule type" value="Genomic_DNA"/>
</dbReference>
<sequence length="278" mass="30513">MGVSTSFIGKVGDDLFGEQIIEKLNSLNIDTSMMQVAERTKTTLAFVSLTADGERTFDFYRSPGADQLLHPSNLDMEKLKDANVIHFGSVSLSHEPSRSANFQVLDFAAKEGKLVSYDPNLRLELWERKEEARTVALEAAHYADILKISEEELLFLTEEKTLAHAINRLKKVADIPLIFVTLGAKGCYFYGKTGRGFAPAPKVSAIDSTGAGDAFMASVLFGIFRYQISIDDLTHNNIEKIATFANHIAARSTTQSGGFDVVKGLDEIPLDSLDAERG</sequence>
<dbReference type="KEGG" id="sale:EPH95_09730"/>
<organism evidence="7 8">
    <name type="scientific">Salicibibacter halophilus</name>
    <dbReference type="NCBI Taxonomy" id="2502791"/>
    <lineage>
        <taxon>Bacteria</taxon>
        <taxon>Bacillati</taxon>
        <taxon>Bacillota</taxon>
        <taxon>Bacilli</taxon>
        <taxon>Bacillales</taxon>
        <taxon>Bacillaceae</taxon>
        <taxon>Salicibibacter</taxon>
    </lineage>
</organism>
<dbReference type="CDD" id="cd01167">
    <property type="entry name" value="bac_FRK"/>
    <property type="match status" value="1"/>
</dbReference>
<dbReference type="AlphaFoldDB" id="A0A514LHV6"/>
<comment type="similarity">
    <text evidence="1">Belongs to the carbohydrate kinase PfkB family.</text>
</comment>
<keyword evidence="2" id="KW-0808">Transferase</keyword>
<dbReference type="OrthoDB" id="9813569at2"/>
<dbReference type="Pfam" id="PF00294">
    <property type="entry name" value="PfkB"/>
    <property type="match status" value="1"/>
</dbReference>
<dbReference type="RefSeq" id="WP_142089515.1">
    <property type="nucleotide sequence ID" value="NZ_CP035485.1"/>
</dbReference>
<reference evidence="8" key="1">
    <citation type="submission" date="2019-01" db="EMBL/GenBank/DDBJ databases">
        <title>Genomic analysis of Salicibibacter sp. NKC3-5.</title>
        <authorList>
            <person name="Oh Y.J."/>
        </authorList>
    </citation>
    <scope>NUCLEOTIDE SEQUENCE [LARGE SCALE GENOMIC DNA]</scope>
    <source>
        <strain evidence="8">NKC3-5</strain>
    </source>
</reference>